<dbReference type="OrthoDB" id="411785at2759"/>
<dbReference type="SUPFAM" id="SSF53335">
    <property type="entry name" value="S-adenosyl-L-methionine-dependent methyltransferases"/>
    <property type="match status" value="1"/>
</dbReference>
<dbReference type="PANTHER" id="PTHR12176">
    <property type="entry name" value="SAM-DEPENDENT METHYLTRANSFERASE SUPERFAMILY PROTEIN"/>
    <property type="match status" value="1"/>
</dbReference>
<evidence type="ECO:0000256" key="3">
    <source>
        <dbReference type="ARBA" id="ARBA00022679"/>
    </source>
</evidence>
<comment type="similarity">
    <text evidence="1">Belongs to the methyltransferase superfamily.</text>
</comment>
<dbReference type="GO" id="GO:0008168">
    <property type="term" value="F:methyltransferase activity"/>
    <property type="evidence" value="ECO:0007669"/>
    <property type="project" value="UniProtKB-KW"/>
</dbReference>
<dbReference type="FunFam" id="3.40.50.150:FF:000224">
    <property type="entry name" value="S-adenosyl-L-methionine-dependent methyltransferases superfamily protein"/>
    <property type="match status" value="1"/>
</dbReference>
<organism evidence="5 6">
    <name type="scientific">Dendrobium catenatum</name>
    <dbReference type="NCBI Taxonomy" id="906689"/>
    <lineage>
        <taxon>Eukaryota</taxon>
        <taxon>Viridiplantae</taxon>
        <taxon>Streptophyta</taxon>
        <taxon>Embryophyta</taxon>
        <taxon>Tracheophyta</taxon>
        <taxon>Spermatophyta</taxon>
        <taxon>Magnoliopsida</taxon>
        <taxon>Liliopsida</taxon>
        <taxon>Asparagales</taxon>
        <taxon>Orchidaceae</taxon>
        <taxon>Epidendroideae</taxon>
        <taxon>Malaxideae</taxon>
        <taxon>Dendrobiinae</taxon>
        <taxon>Dendrobium</taxon>
    </lineage>
</organism>
<feature type="domain" description="Methyltransferase" evidence="4">
    <location>
        <begin position="81"/>
        <end position="196"/>
    </location>
</feature>
<sequence>MYCGCFCFPKQRPFISTATLTEFELETEREMSSSTATHAYGEPSYWDQRYSEDPGPFDWYQKYKTLAPLFDVYIRRSHHLLVVGCGNSTLGEELVSDGYLDVVNIDISSVVVEAMQKKHEDKPELKYIKMDVRDMSAFESSSFDAVIDKGTLDSLMCGQNAHHNTSKMLEEVGRILKDNGVYILITYGEPSYRLHLLKELQLWTINLHVIDRMEKNPEQRAWELTKPLPLSKDGNSIADIIGSNAEVHYIYVCIKDETLIRQANVNAKPEAEESRS</sequence>
<protein>
    <recommendedName>
        <fullName evidence="4">Methyltransferase domain-containing protein</fullName>
    </recommendedName>
</protein>
<evidence type="ECO:0000256" key="2">
    <source>
        <dbReference type="ARBA" id="ARBA00022603"/>
    </source>
</evidence>
<keyword evidence="6" id="KW-1185">Reference proteome</keyword>
<reference evidence="5 6" key="1">
    <citation type="journal article" date="2016" name="Sci. Rep.">
        <title>The Dendrobium catenatum Lindl. genome sequence provides insights into polysaccharide synthase, floral development and adaptive evolution.</title>
        <authorList>
            <person name="Zhang G.Q."/>
            <person name="Xu Q."/>
            <person name="Bian C."/>
            <person name="Tsai W.C."/>
            <person name="Yeh C.M."/>
            <person name="Liu K.W."/>
            <person name="Yoshida K."/>
            <person name="Zhang L.S."/>
            <person name="Chang S.B."/>
            <person name="Chen F."/>
            <person name="Shi Y."/>
            <person name="Su Y.Y."/>
            <person name="Zhang Y.Q."/>
            <person name="Chen L.J."/>
            <person name="Yin Y."/>
            <person name="Lin M."/>
            <person name="Huang H."/>
            <person name="Deng H."/>
            <person name="Wang Z.W."/>
            <person name="Zhu S.L."/>
            <person name="Zhao X."/>
            <person name="Deng C."/>
            <person name="Niu S.C."/>
            <person name="Huang J."/>
            <person name="Wang M."/>
            <person name="Liu G.H."/>
            <person name="Yang H.J."/>
            <person name="Xiao X.J."/>
            <person name="Hsiao Y.Y."/>
            <person name="Wu W.L."/>
            <person name="Chen Y.Y."/>
            <person name="Mitsuda N."/>
            <person name="Ohme-Takagi M."/>
            <person name="Luo Y.B."/>
            <person name="Van de Peer Y."/>
            <person name="Liu Z.J."/>
        </authorList>
    </citation>
    <scope>NUCLEOTIDE SEQUENCE [LARGE SCALE GENOMIC DNA]</scope>
    <source>
        <tissue evidence="5">The whole plant</tissue>
    </source>
</reference>
<dbReference type="EMBL" id="KZ504120">
    <property type="protein sequence ID" value="PKU59341.1"/>
    <property type="molecule type" value="Genomic_DNA"/>
</dbReference>
<evidence type="ECO:0000259" key="4">
    <source>
        <dbReference type="Pfam" id="PF13847"/>
    </source>
</evidence>
<reference evidence="5 6" key="2">
    <citation type="journal article" date="2017" name="Nature">
        <title>The Apostasia genome and the evolution of orchids.</title>
        <authorList>
            <person name="Zhang G.Q."/>
            <person name="Liu K.W."/>
            <person name="Li Z."/>
            <person name="Lohaus R."/>
            <person name="Hsiao Y.Y."/>
            <person name="Niu S.C."/>
            <person name="Wang J.Y."/>
            <person name="Lin Y.C."/>
            <person name="Xu Q."/>
            <person name="Chen L.J."/>
            <person name="Yoshida K."/>
            <person name="Fujiwara S."/>
            <person name="Wang Z.W."/>
            <person name="Zhang Y.Q."/>
            <person name="Mitsuda N."/>
            <person name="Wang M."/>
            <person name="Liu G.H."/>
            <person name="Pecoraro L."/>
            <person name="Huang H.X."/>
            <person name="Xiao X.J."/>
            <person name="Lin M."/>
            <person name="Wu X.Y."/>
            <person name="Wu W.L."/>
            <person name="Chen Y.Y."/>
            <person name="Chang S.B."/>
            <person name="Sakamoto S."/>
            <person name="Ohme-Takagi M."/>
            <person name="Yagi M."/>
            <person name="Zeng S.J."/>
            <person name="Shen C.Y."/>
            <person name="Yeh C.M."/>
            <person name="Luo Y.B."/>
            <person name="Tsai W.C."/>
            <person name="Van de Peer Y."/>
            <person name="Liu Z.J."/>
        </authorList>
    </citation>
    <scope>NUCLEOTIDE SEQUENCE [LARGE SCALE GENOMIC DNA]</scope>
    <source>
        <tissue evidence="5">The whole plant</tissue>
    </source>
</reference>
<dbReference type="GO" id="GO:0032259">
    <property type="term" value="P:methylation"/>
    <property type="evidence" value="ECO:0007669"/>
    <property type="project" value="UniProtKB-KW"/>
</dbReference>
<dbReference type="AlphaFoldDB" id="A0A2I0V7F9"/>
<dbReference type="InterPro" id="IPR029063">
    <property type="entry name" value="SAM-dependent_MTases_sf"/>
</dbReference>
<dbReference type="CDD" id="cd02440">
    <property type="entry name" value="AdoMet_MTases"/>
    <property type="match status" value="1"/>
</dbReference>
<dbReference type="Proteomes" id="UP000233837">
    <property type="component" value="Unassembled WGS sequence"/>
</dbReference>
<name>A0A2I0V7F9_9ASPA</name>
<dbReference type="Gene3D" id="3.40.50.150">
    <property type="entry name" value="Vaccinia Virus protein VP39"/>
    <property type="match status" value="1"/>
</dbReference>
<dbReference type="InterPro" id="IPR051419">
    <property type="entry name" value="Lys/N-term_MeTrsfase_sf"/>
</dbReference>
<evidence type="ECO:0000313" key="6">
    <source>
        <dbReference type="Proteomes" id="UP000233837"/>
    </source>
</evidence>
<evidence type="ECO:0000256" key="1">
    <source>
        <dbReference type="ARBA" id="ARBA00008361"/>
    </source>
</evidence>
<evidence type="ECO:0000313" key="5">
    <source>
        <dbReference type="EMBL" id="PKU59341.1"/>
    </source>
</evidence>
<gene>
    <name evidence="5" type="ORF">MA16_Dca023549</name>
</gene>
<keyword evidence="2" id="KW-0489">Methyltransferase</keyword>
<accession>A0A2I0V7F9</accession>
<dbReference type="Pfam" id="PF13847">
    <property type="entry name" value="Methyltransf_31"/>
    <property type="match status" value="1"/>
</dbReference>
<keyword evidence="3" id="KW-0808">Transferase</keyword>
<proteinExistence type="inferred from homology"/>
<dbReference type="InterPro" id="IPR025714">
    <property type="entry name" value="Methyltranfer_dom"/>
</dbReference>
<dbReference type="PANTHER" id="PTHR12176:SF79">
    <property type="entry name" value="METHYLTRANSFERASE TYPE 11 DOMAIN-CONTAINING PROTEIN"/>
    <property type="match status" value="1"/>
</dbReference>